<name>A0ABZ2V1G8_9RHOB</name>
<dbReference type="Pfam" id="PF11066">
    <property type="entry name" value="DUF2867"/>
    <property type="match status" value="1"/>
</dbReference>
<organism evidence="1 2">
    <name type="scientific">Yoonia phaeophyticola</name>
    <dbReference type="NCBI Taxonomy" id="3137369"/>
    <lineage>
        <taxon>Bacteria</taxon>
        <taxon>Pseudomonadati</taxon>
        <taxon>Pseudomonadota</taxon>
        <taxon>Alphaproteobacteria</taxon>
        <taxon>Rhodobacterales</taxon>
        <taxon>Paracoccaceae</taxon>
        <taxon>Yoonia</taxon>
    </lineage>
</organism>
<evidence type="ECO:0000313" key="2">
    <source>
        <dbReference type="Proteomes" id="UP001440612"/>
    </source>
</evidence>
<gene>
    <name evidence="1" type="ORF">AABB29_15815</name>
</gene>
<protein>
    <submittedName>
        <fullName evidence="1">DUF2867 domain-containing protein</fullName>
    </submittedName>
</protein>
<dbReference type="RefSeq" id="WP_341366433.1">
    <property type="nucleotide sequence ID" value="NZ_CP150951.2"/>
</dbReference>
<proteinExistence type="predicted"/>
<reference evidence="2" key="1">
    <citation type="submission" date="2024-04" db="EMBL/GenBank/DDBJ databases">
        <title>Phylogenomic analyses of a clade within the roseobacter group suggest taxonomic reassignments of species of the genera Aestuariivita, Citreicella, Loktanella, Nautella, Pelagibaca, Ruegeria, Thalassobius, Thiobacimonas and Tropicibacter, and the proposal o.</title>
        <authorList>
            <person name="Jeon C.O."/>
        </authorList>
    </citation>
    <scope>NUCLEOTIDE SEQUENCE [LARGE SCALE GENOMIC DNA]</scope>
    <source>
        <strain evidence="2">BS5-3</strain>
    </source>
</reference>
<dbReference type="InterPro" id="IPR021295">
    <property type="entry name" value="DUF2867"/>
</dbReference>
<sequence length="152" mass="16593">MAQVRATELPEISALHQRKAATDFLDCFSVPSTMSPRQAGEIITDFPSWGRFLLVIRRIVTAPFGLNNDGPDSADKIGIFPVESETETEVIAGFDDKHLDFRVSVLSHEGKVHLATWVSPNNIGGRIYLGAIMPFHIAIARNALARVAHATG</sequence>
<dbReference type="EMBL" id="CP150951">
    <property type="protein sequence ID" value="WZC48316.1"/>
    <property type="molecule type" value="Genomic_DNA"/>
</dbReference>
<evidence type="ECO:0000313" key="1">
    <source>
        <dbReference type="EMBL" id="WZC48316.1"/>
    </source>
</evidence>
<accession>A0ABZ2V1G8</accession>
<keyword evidence="2" id="KW-1185">Reference proteome</keyword>
<dbReference type="Proteomes" id="UP001440612">
    <property type="component" value="Chromosome"/>
</dbReference>